<evidence type="ECO:0000313" key="3">
    <source>
        <dbReference type="Proteomes" id="UP000619078"/>
    </source>
</evidence>
<keyword evidence="3" id="KW-1185">Reference proteome</keyword>
<evidence type="ECO:0000256" key="1">
    <source>
        <dbReference type="SAM" id="MobiDB-lite"/>
    </source>
</evidence>
<dbReference type="Proteomes" id="UP000619078">
    <property type="component" value="Unassembled WGS sequence"/>
</dbReference>
<dbReference type="AlphaFoldDB" id="A0A926NVG0"/>
<proteinExistence type="predicted"/>
<protein>
    <submittedName>
        <fullName evidence="2">Uncharacterized protein</fullName>
    </submittedName>
</protein>
<feature type="compositionally biased region" description="Polar residues" evidence="1">
    <location>
        <begin position="96"/>
        <end position="115"/>
    </location>
</feature>
<name>A0A926NVG0_9SPHI</name>
<feature type="compositionally biased region" description="Low complexity" evidence="1">
    <location>
        <begin position="1"/>
        <end position="17"/>
    </location>
</feature>
<accession>A0A926NVG0</accession>
<organism evidence="2 3">
    <name type="scientific">Mucilaginibacter glaciei</name>
    <dbReference type="NCBI Taxonomy" id="2772109"/>
    <lineage>
        <taxon>Bacteria</taxon>
        <taxon>Pseudomonadati</taxon>
        <taxon>Bacteroidota</taxon>
        <taxon>Sphingobacteriia</taxon>
        <taxon>Sphingobacteriales</taxon>
        <taxon>Sphingobacteriaceae</taxon>
        <taxon>Mucilaginibacter</taxon>
    </lineage>
</organism>
<feature type="compositionally biased region" description="Basic residues" evidence="1">
    <location>
        <begin position="47"/>
        <end position="56"/>
    </location>
</feature>
<gene>
    <name evidence="2" type="ORF">IDJ76_20195</name>
</gene>
<reference evidence="2" key="1">
    <citation type="submission" date="2020-09" db="EMBL/GenBank/DDBJ databases">
        <title>Novel species of Mucilaginibacter isolated from a glacier on the Tibetan Plateau.</title>
        <authorList>
            <person name="Liu Q."/>
            <person name="Xin Y.-H."/>
        </authorList>
    </citation>
    <scope>NUCLEOTIDE SEQUENCE</scope>
    <source>
        <strain evidence="2">ZB1P21</strain>
    </source>
</reference>
<dbReference type="EMBL" id="JACWMX010000012">
    <property type="protein sequence ID" value="MBD1395435.1"/>
    <property type="molecule type" value="Genomic_DNA"/>
</dbReference>
<dbReference type="RefSeq" id="WP_224746428.1">
    <property type="nucleotide sequence ID" value="NZ_JACWMX010000012.1"/>
</dbReference>
<evidence type="ECO:0000313" key="2">
    <source>
        <dbReference type="EMBL" id="MBD1395435.1"/>
    </source>
</evidence>
<sequence>MASPAAALLLGSPAGSATAPPVEAGTGGRSPFRDFSRPGLPHTRNGFARKKGRSRAHNPPARGGRLFNWGLSSKAPKPPLDRLRAGCKPHKPTPQPTLTSSPKTSAFQTEKNSFL</sequence>
<comment type="caution">
    <text evidence="2">The sequence shown here is derived from an EMBL/GenBank/DDBJ whole genome shotgun (WGS) entry which is preliminary data.</text>
</comment>
<feature type="region of interest" description="Disordered" evidence="1">
    <location>
        <begin position="1"/>
        <end position="115"/>
    </location>
</feature>